<protein>
    <submittedName>
        <fullName evidence="2">Uncharacterized protein</fullName>
    </submittedName>
</protein>
<dbReference type="Proteomes" id="UP000009223">
    <property type="component" value="Chromosome"/>
</dbReference>
<keyword evidence="1" id="KW-0812">Transmembrane</keyword>
<keyword evidence="3" id="KW-1185">Reference proteome</keyword>
<dbReference type="EMBL" id="CP001843">
    <property type="protein sequence ID" value="AEF86708.1"/>
    <property type="molecule type" value="Genomic_DNA"/>
</dbReference>
<name>F5YR89_TREPZ</name>
<dbReference type="KEGG" id="tpi:TREPR_2643"/>
<keyword evidence="1" id="KW-0472">Membrane</keyword>
<dbReference type="STRING" id="545694.TREPR_2643"/>
<reference evidence="3" key="1">
    <citation type="submission" date="2009-12" db="EMBL/GenBank/DDBJ databases">
        <title>Complete sequence of Treponema primitia strain ZAS-2.</title>
        <authorList>
            <person name="Tetu S.G."/>
            <person name="Matson E."/>
            <person name="Ren Q."/>
            <person name="Seshadri R."/>
            <person name="Elbourne L."/>
            <person name="Hassan K.A."/>
            <person name="Durkin A."/>
            <person name="Radune D."/>
            <person name="Mohamoud Y."/>
            <person name="Shay R."/>
            <person name="Jin S."/>
            <person name="Zhang X."/>
            <person name="Lucey K."/>
            <person name="Ballor N.R."/>
            <person name="Ottesen E."/>
            <person name="Rosenthal R."/>
            <person name="Allen A."/>
            <person name="Leadbetter J.R."/>
            <person name="Paulsen I.T."/>
        </authorList>
    </citation>
    <scope>NUCLEOTIDE SEQUENCE [LARGE SCALE GENOMIC DNA]</scope>
    <source>
        <strain evidence="3">ATCC BAA-887 / DSM 12427 / ZAS-2</strain>
    </source>
</reference>
<dbReference type="eggNOG" id="ENOG502ZKB9">
    <property type="taxonomic scope" value="Bacteria"/>
</dbReference>
<dbReference type="RefSeq" id="WP_015707580.1">
    <property type="nucleotide sequence ID" value="NC_015578.1"/>
</dbReference>
<gene>
    <name evidence="2" type="ordered locus">TREPR_2643</name>
</gene>
<accession>F5YR89</accession>
<keyword evidence="1" id="KW-1133">Transmembrane helix</keyword>
<dbReference type="HOGENOM" id="CLU_1309638_0_0_12"/>
<evidence type="ECO:0000256" key="1">
    <source>
        <dbReference type="SAM" id="Phobius"/>
    </source>
</evidence>
<feature type="transmembrane region" description="Helical" evidence="1">
    <location>
        <begin position="19"/>
        <end position="38"/>
    </location>
</feature>
<evidence type="ECO:0000313" key="3">
    <source>
        <dbReference type="Proteomes" id="UP000009223"/>
    </source>
</evidence>
<organism evidence="2 3">
    <name type="scientific">Treponema primitia (strain ATCC BAA-887 / DSM 12427 / ZAS-2)</name>
    <dbReference type="NCBI Taxonomy" id="545694"/>
    <lineage>
        <taxon>Bacteria</taxon>
        <taxon>Pseudomonadati</taxon>
        <taxon>Spirochaetota</taxon>
        <taxon>Spirochaetia</taxon>
        <taxon>Spirochaetales</taxon>
        <taxon>Treponemataceae</taxon>
        <taxon>Treponema</taxon>
    </lineage>
</organism>
<proteinExistence type="predicted"/>
<sequence length="230" mass="24867">MGHCLCGKLRCTKRPTGRVYLAAMLFFTLFFASCVGVHSDITIRKDGSGTIALEYRLSRELESLGKLDGNQGWLPLPVGKADFERTVARVQGLSLGSFNTKITGQDSITQVKLNFTNLDALARFLDSTGQGVSLVREGEKTRMTLGFSGAAGAQNRELMTLVSEAMESYTLDFGLTLPNEAELRILGENGQVLSAPPAGTLMVQGSRIVYSSPMAELLSSPGRVVLDILW</sequence>
<dbReference type="AlphaFoldDB" id="F5YR89"/>
<reference evidence="2 3" key="2">
    <citation type="journal article" date="2011" name="ISME J.">
        <title>RNA-seq reveals cooperative metabolic interactions between two termite-gut spirochete species in co-culture.</title>
        <authorList>
            <person name="Rosenthal A.Z."/>
            <person name="Matson E.G."/>
            <person name="Eldar A."/>
            <person name="Leadbetter J.R."/>
        </authorList>
    </citation>
    <scope>NUCLEOTIDE SEQUENCE [LARGE SCALE GENOMIC DNA]</scope>
    <source>
        <strain evidence="3">ATCC BAA-887 / DSM 12427 / ZAS-2</strain>
    </source>
</reference>
<evidence type="ECO:0000313" key="2">
    <source>
        <dbReference type="EMBL" id="AEF86708.1"/>
    </source>
</evidence>